<organism evidence="2 3">
    <name type="scientific">Coptis chinensis</name>
    <dbReference type="NCBI Taxonomy" id="261450"/>
    <lineage>
        <taxon>Eukaryota</taxon>
        <taxon>Viridiplantae</taxon>
        <taxon>Streptophyta</taxon>
        <taxon>Embryophyta</taxon>
        <taxon>Tracheophyta</taxon>
        <taxon>Spermatophyta</taxon>
        <taxon>Magnoliopsida</taxon>
        <taxon>Ranunculales</taxon>
        <taxon>Ranunculaceae</taxon>
        <taxon>Coptidoideae</taxon>
        <taxon>Coptis</taxon>
    </lineage>
</organism>
<dbReference type="AlphaFoldDB" id="A0A835M4K5"/>
<accession>A0A835M4K5</accession>
<dbReference type="EMBL" id="JADFTS010000003">
    <property type="protein sequence ID" value="KAF9613734.1"/>
    <property type="molecule type" value="Genomic_DNA"/>
</dbReference>
<keyword evidence="3" id="KW-1185">Reference proteome</keyword>
<dbReference type="InterPro" id="IPR001128">
    <property type="entry name" value="Cyt_P450"/>
</dbReference>
<dbReference type="Pfam" id="PF00067">
    <property type="entry name" value="p450"/>
    <property type="match status" value="1"/>
</dbReference>
<reference evidence="2 3" key="1">
    <citation type="submission" date="2020-10" db="EMBL/GenBank/DDBJ databases">
        <title>The Coptis chinensis genome and diversification of protoberbering-type alkaloids.</title>
        <authorList>
            <person name="Wang B."/>
            <person name="Shu S."/>
            <person name="Song C."/>
            <person name="Liu Y."/>
        </authorList>
    </citation>
    <scope>NUCLEOTIDE SEQUENCE [LARGE SCALE GENOMIC DNA]</scope>
    <source>
        <strain evidence="2">HL-2020</strain>
        <tissue evidence="2">Leaf</tissue>
    </source>
</reference>
<dbReference type="GO" id="GO:0020037">
    <property type="term" value="F:heme binding"/>
    <property type="evidence" value="ECO:0007669"/>
    <property type="project" value="InterPro"/>
</dbReference>
<dbReference type="SUPFAM" id="SSF48264">
    <property type="entry name" value="Cytochrome P450"/>
    <property type="match status" value="1"/>
</dbReference>
<dbReference type="GO" id="GO:0005506">
    <property type="term" value="F:iron ion binding"/>
    <property type="evidence" value="ECO:0007669"/>
    <property type="project" value="InterPro"/>
</dbReference>
<dbReference type="GO" id="GO:0016705">
    <property type="term" value="F:oxidoreductase activity, acting on paired donors, with incorporation or reduction of molecular oxygen"/>
    <property type="evidence" value="ECO:0007669"/>
    <property type="project" value="InterPro"/>
</dbReference>
<dbReference type="PRINTS" id="PR00385">
    <property type="entry name" value="P450"/>
</dbReference>
<dbReference type="OrthoDB" id="6764281at2759"/>
<comment type="similarity">
    <text evidence="1">Belongs to the cytochrome P450 family.</text>
</comment>
<proteinExistence type="inferred from homology"/>
<dbReference type="Proteomes" id="UP000631114">
    <property type="component" value="Unassembled WGS sequence"/>
</dbReference>
<dbReference type="InterPro" id="IPR002401">
    <property type="entry name" value="Cyt_P450_E_grp-I"/>
</dbReference>
<evidence type="ECO:0008006" key="4">
    <source>
        <dbReference type="Google" id="ProtNLM"/>
    </source>
</evidence>
<sequence>MVFDKDFMWAMLTKHYRYRRKEDMAQLPPGPKGFPVVAREMFKNHDIVLAGRKFYEAMTGKHGNEGSLITSQYGPHWRMLRRLCTTEFFVKSRLDSMKVFVDGVSIAWCNRKRRLVKVVQMLLTSANFLPMLRWLDPQGIQKKTQFHVDQAFDIIGAFIKERMELEVNKKGEEKKKYFLNVLLEFRGNGVEEPAMFNVRTINAIVLEMFTAGTYTTTSTLEWVMAELLHNPKDMKNVQDELRKVIDSHDQELEEKDLENLPYLIGVIKETLRLHPPLPFLVPHMAMNSCNMLGVGEIVL</sequence>
<dbReference type="InterPro" id="IPR036396">
    <property type="entry name" value="Cyt_P450_sf"/>
</dbReference>
<dbReference type="GO" id="GO:0004497">
    <property type="term" value="F:monooxygenase activity"/>
    <property type="evidence" value="ECO:0007669"/>
    <property type="project" value="InterPro"/>
</dbReference>
<name>A0A835M4K5_9MAGN</name>
<dbReference type="GO" id="GO:0044550">
    <property type="term" value="P:secondary metabolite biosynthetic process"/>
    <property type="evidence" value="ECO:0007669"/>
    <property type="project" value="UniProtKB-ARBA"/>
</dbReference>
<dbReference type="PANTHER" id="PTHR47950:SF13">
    <property type="entry name" value="CYTOCHROME P450, FAMILY 76, SUBFAMILY G, POLYPEPTIDE 1"/>
    <property type="match status" value="1"/>
</dbReference>
<evidence type="ECO:0000313" key="3">
    <source>
        <dbReference type="Proteomes" id="UP000631114"/>
    </source>
</evidence>
<evidence type="ECO:0000313" key="2">
    <source>
        <dbReference type="EMBL" id="KAF9613734.1"/>
    </source>
</evidence>
<evidence type="ECO:0000256" key="1">
    <source>
        <dbReference type="ARBA" id="ARBA00010617"/>
    </source>
</evidence>
<dbReference type="PANTHER" id="PTHR47950">
    <property type="entry name" value="CYTOCHROME P450, FAMILY 76, SUBFAMILY C, POLYPEPTIDE 5-RELATED"/>
    <property type="match status" value="1"/>
</dbReference>
<protein>
    <recommendedName>
        <fullName evidence="4">Cytochrome P450</fullName>
    </recommendedName>
</protein>
<dbReference type="PRINTS" id="PR00463">
    <property type="entry name" value="EP450I"/>
</dbReference>
<gene>
    <name evidence="2" type="ORF">IFM89_010176</name>
</gene>
<dbReference type="Gene3D" id="1.10.630.10">
    <property type="entry name" value="Cytochrome P450"/>
    <property type="match status" value="2"/>
</dbReference>
<comment type="caution">
    <text evidence="2">The sequence shown here is derived from an EMBL/GenBank/DDBJ whole genome shotgun (WGS) entry which is preliminary data.</text>
</comment>